<evidence type="ECO:0000313" key="1">
    <source>
        <dbReference type="EMBL" id="MFC5509294.1"/>
    </source>
</evidence>
<dbReference type="Proteomes" id="UP001596060">
    <property type="component" value="Unassembled WGS sequence"/>
</dbReference>
<accession>A0ABW0P9I9</accession>
<comment type="caution">
    <text evidence="1">The sequence shown here is derived from an EMBL/GenBank/DDBJ whole genome shotgun (WGS) entry which is preliminary data.</text>
</comment>
<sequence>MTWALQPCQQTEGRQSIICDGSYVLARIPSPVWDKTRRDLDPRDRPAAVLMTAAPVLRAAVQGFVDACGGNPPDWLKAEFAAAERALQEAGGELVNDPVREALEAAEHWIEEQAWSPIAENGEILRTIRAALGREI</sequence>
<proteinExistence type="predicted"/>
<organism evidence="1 2">
    <name type="scientific">Bosea massiliensis</name>
    <dbReference type="NCBI Taxonomy" id="151419"/>
    <lineage>
        <taxon>Bacteria</taxon>
        <taxon>Pseudomonadati</taxon>
        <taxon>Pseudomonadota</taxon>
        <taxon>Alphaproteobacteria</taxon>
        <taxon>Hyphomicrobiales</taxon>
        <taxon>Boseaceae</taxon>
        <taxon>Bosea</taxon>
    </lineage>
</organism>
<keyword evidence="2" id="KW-1185">Reference proteome</keyword>
<dbReference type="EMBL" id="JBHSLU010000161">
    <property type="protein sequence ID" value="MFC5509294.1"/>
    <property type="molecule type" value="Genomic_DNA"/>
</dbReference>
<dbReference type="RefSeq" id="WP_377818049.1">
    <property type="nucleotide sequence ID" value="NZ_JBHSLU010000161.1"/>
</dbReference>
<reference evidence="2" key="1">
    <citation type="journal article" date="2019" name="Int. J. Syst. Evol. Microbiol.">
        <title>The Global Catalogue of Microorganisms (GCM) 10K type strain sequencing project: providing services to taxonomists for standard genome sequencing and annotation.</title>
        <authorList>
            <consortium name="The Broad Institute Genomics Platform"/>
            <consortium name="The Broad Institute Genome Sequencing Center for Infectious Disease"/>
            <person name="Wu L."/>
            <person name="Ma J."/>
        </authorList>
    </citation>
    <scope>NUCLEOTIDE SEQUENCE [LARGE SCALE GENOMIC DNA]</scope>
    <source>
        <strain evidence="2">CCUG 43117</strain>
    </source>
</reference>
<protein>
    <submittedName>
        <fullName evidence="1">Uncharacterized protein</fullName>
    </submittedName>
</protein>
<name>A0ABW0P9I9_9HYPH</name>
<evidence type="ECO:0000313" key="2">
    <source>
        <dbReference type="Proteomes" id="UP001596060"/>
    </source>
</evidence>
<gene>
    <name evidence="1" type="ORF">ACFPN9_29195</name>
</gene>